<accession>A0ABP0DKG5</accession>
<gene>
    <name evidence="2" type="ORF">SEPCBS57363_003262</name>
</gene>
<dbReference type="EMBL" id="CAWUOM010000050">
    <property type="protein sequence ID" value="CAK7268773.1"/>
    <property type="molecule type" value="Genomic_DNA"/>
</dbReference>
<feature type="chain" id="PRO_5047284896" description="Malate dehydrogenase" evidence="1">
    <location>
        <begin position="19"/>
        <end position="260"/>
    </location>
</feature>
<sequence length="260" mass="26659">MAPQLFVVLTSLLAVASASPCKPPIYTLPETGTGTELPAVSAGLNLLKIAVGHGIQNYTCASNDASTKAAGALAVLYDITNLYPGSWPTGISAQAFDELSGRVYWAQDIPLRLQSACTATPGTPATTNASSEAEFGAVIADPFLPPSPLSLPGILPTEAPFLGHHYFDAAGVPTFDLSGAGLFGSMTKTGDVKAPLTAQTGILGTGSVDWLQLTASSNGRSVGIKEVYRVLTVGGASETCAVLDADSGSVPYAAIYWFFG</sequence>
<keyword evidence="1" id="KW-0732">Signal</keyword>
<protein>
    <recommendedName>
        <fullName evidence="4">Malate dehydrogenase</fullName>
    </recommendedName>
</protein>
<name>A0ABP0DKG5_9PEZI</name>
<proteinExistence type="predicted"/>
<dbReference type="Pfam" id="PF11937">
    <property type="entry name" value="DUF3455"/>
    <property type="match status" value="1"/>
</dbReference>
<keyword evidence="3" id="KW-1185">Reference proteome</keyword>
<feature type="signal peptide" evidence="1">
    <location>
        <begin position="1"/>
        <end position="18"/>
    </location>
</feature>
<reference evidence="2 3" key="1">
    <citation type="submission" date="2024-01" db="EMBL/GenBank/DDBJ databases">
        <authorList>
            <person name="Allen C."/>
            <person name="Tagirdzhanova G."/>
        </authorList>
    </citation>
    <scope>NUCLEOTIDE SEQUENCE [LARGE SCALE GENOMIC DNA]</scope>
    <source>
        <strain evidence="2 3">CBS 573.63</strain>
    </source>
</reference>
<evidence type="ECO:0000313" key="2">
    <source>
        <dbReference type="EMBL" id="CAK7268773.1"/>
    </source>
</evidence>
<dbReference type="InterPro" id="IPR021851">
    <property type="entry name" value="DUF3455"/>
</dbReference>
<dbReference type="PANTHER" id="PTHR35567:SF3">
    <property type="entry name" value="MALATE DEHYDROGENASE"/>
    <property type="match status" value="1"/>
</dbReference>
<evidence type="ECO:0000256" key="1">
    <source>
        <dbReference type="SAM" id="SignalP"/>
    </source>
</evidence>
<organism evidence="2 3">
    <name type="scientific">Sporothrix epigloea</name>
    <dbReference type="NCBI Taxonomy" id="1892477"/>
    <lineage>
        <taxon>Eukaryota</taxon>
        <taxon>Fungi</taxon>
        <taxon>Dikarya</taxon>
        <taxon>Ascomycota</taxon>
        <taxon>Pezizomycotina</taxon>
        <taxon>Sordariomycetes</taxon>
        <taxon>Sordariomycetidae</taxon>
        <taxon>Ophiostomatales</taxon>
        <taxon>Ophiostomataceae</taxon>
        <taxon>Sporothrix</taxon>
    </lineage>
</organism>
<dbReference type="PANTHER" id="PTHR35567">
    <property type="entry name" value="MALATE DEHYDROGENASE (AFU_ORTHOLOGUE AFUA_2G13800)"/>
    <property type="match status" value="1"/>
</dbReference>
<comment type="caution">
    <text evidence="2">The sequence shown here is derived from an EMBL/GenBank/DDBJ whole genome shotgun (WGS) entry which is preliminary data.</text>
</comment>
<evidence type="ECO:0008006" key="4">
    <source>
        <dbReference type="Google" id="ProtNLM"/>
    </source>
</evidence>
<dbReference type="Proteomes" id="UP001642501">
    <property type="component" value="Unassembled WGS sequence"/>
</dbReference>
<evidence type="ECO:0000313" key="3">
    <source>
        <dbReference type="Proteomes" id="UP001642501"/>
    </source>
</evidence>